<evidence type="ECO:0000313" key="2">
    <source>
        <dbReference type="Proteomes" id="UP001500394"/>
    </source>
</evidence>
<comment type="caution">
    <text evidence="1">The sequence shown here is derived from an EMBL/GenBank/DDBJ whole genome shotgun (WGS) entry which is preliminary data.</text>
</comment>
<gene>
    <name evidence="1" type="ORF">GCM10023173_10660</name>
</gene>
<dbReference type="SUPFAM" id="SSF47598">
    <property type="entry name" value="Ribbon-helix-helix"/>
    <property type="match status" value="1"/>
</dbReference>
<dbReference type="EMBL" id="BAABGR010000011">
    <property type="protein sequence ID" value="GAA4514229.1"/>
    <property type="molecule type" value="Genomic_DNA"/>
</dbReference>
<dbReference type="RefSeq" id="WP_345065767.1">
    <property type="nucleotide sequence ID" value="NZ_BAABGR010000011.1"/>
</dbReference>
<protein>
    <recommendedName>
        <fullName evidence="3">Ribbon-helix-helix protein CopG domain-containing protein</fullName>
    </recommendedName>
</protein>
<accession>A0ABP8QZM4</accession>
<evidence type="ECO:0000313" key="1">
    <source>
        <dbReference type="EMBL" id="GAA4514229.1"/>
    </source>
</evidence>
<sequence length="72" mass="8527">MSKDPFAKLKDVKKNDVPKQKVVPVKERKRDGEQSYTLWLDKEMIKKLKLRAVEQNTNVKLLIEDAIKQYLK</sequence>
<name>A0ABP8QZM4_9SPHI</name>
<dbReference type="Gene3D" id="1.10.1220.10">
    <property type="entry name" value="Met repressor-like"/>
    <property type="match status" value="1"/>
</dbReference>
<proteinExistence type="predicted"/>
<dbReference type="InterPro" id="IPR013321">
    <property type="entry name" value="Arc_rbn_hlx_hlx"/>
</dbReference>
<reference evidence="2" key="1">
    <citation type="journal article" date="2019" name="Int. J. Syst. Evol. Microbiol.">
        <title>The Global Catalogue of Microorganisms (GCM) 10K type strain sequencing project: providing services to taxonomists for standard genome sequencing and annotation.</title>
        <authorList>
            <consortium name="The Broad Institute Genomics Platform"/>
            <consortium name="The Broad Institute Genome Sequencing Center for Infectious Disease"/>
            <person name="Wu L."/>
            <person name="Ma J."/>
        </authorList>
    </citation>
    <scope>NUCLEOTIDE SEQUENCE [LARGE SCALE GENOMIC DNA]</scope>
    <source>
        <strain evidence="2">JCM 17858</strain>
    </source>
</reference>
<organism evidence="1 2">
    <name type="scientific">Sphingobacterium thermophilum</name>
    <dbReference type="NCBI Taxonomy" id="768534"/>
    <lineage>
        <taxon>Bacteria</taxon>
        <taxon>Pseudomonadati</taxon>
        <taxon>Bacteroidota</taxon>
        <taxon>Sphingobacteriia</taxon>
        <taxon>Sphingobacteriales</taxon>
        <taxon>Sphingobacteriaceae</taxon>
        <taxon>Sphingobacterium</taxon>
    </lineage>
</organism>
<evidence type="ECO:0008006" key="3">
    <source>
        <dbReference type="Google" id="ProtNLM"/>
    </source>
</evidence>
<keyword evidence="2" id="KW-1185">Reference proteome</keyword>
<dbReference type="InterPro" id="IPR010985">
    <property type="entry name" value="Ribbon_hlx_hlx"/>
</dbReference>
<dbReference type="Proteomes" id="UP001500394">
    <property type="component" value="Unassembled WGS sequence"/>
</dbReference>